<accession>A0ABY6MAU2</accession>
<dbReference type="InterPro" id="IPR009493">
    <property type="entry name" value="P2_GpE"/>
</dbReference>
<dbReference type="Proteomes" id="UP001163632">
    <property type="component" value="Chromosome"/>
</dbReference>
<dbReference type="EMBL" id="CP087830">
    <property type="protein sequence ID" value="UZA04723.1"/>
    <property type="molecule type" value="Genomic_DNA"/>
</dbReference>
<sequence length="51" mass="5928">MDSWTKLQSLLAKWFHIQPSEMEAMTVDEFLAWVDEANAQIDRQNKAMTNG</sequence>
<organism evidence="1 2">
    <name type="scientific">Moraxella bovis</name>
    <dbReference type="NCBI Taxonomy" id="476"/>
    <lineage>
        <taxon>Bacteria</taxon>
        <taxon>Pseudomonadati</taxon>
        <taxon>Pseudomonadota</taxon>
        <taxon>Gammaproteobacteria</taxon>
        <taxon>Moraxellales</taxon>
        <taxon>Moraxellaceae</taxon>
        <taxon>Moraxella</taxon>
    </lineage>
</organism>
<dbReference type="Pfam" id="PF06528">
    <property type="entry name" value="Phage_P2_GpE"/>
    <property type="match status" value="1"/>
</dbReference>
<reference evidence="1" key="1">
    <citation type="journal article" date="2022" name="BMC Microbiol.">
        <title>Whole genome sequencing of Moraxella bovis strains from North America reveals two genotypes with different genetic determinants.</title>
        <authorList>
            <person name="Wynn E.L."/>
            <person name="Hille M.M."/>
            <person name="Loy J.D."/>
            <person name="Schuller G."/>
            <person name="Kuhn K.L."/>
            <person name="Dickey A.M."/>
            <person name="Bono J.L."/>
            <person name="Clawson M.L."/>
        </authorList>
    </citation>
    <scope>NUCLEOTIDE SEQUENCE</scope>
    <source>
        <strain evidence="1">SAM102599</strain>
    </source>
</reference>
<keyword evidence="2" id="KW-1185">Reference proteome</keyword>
<evidence type="ECO:0000313" key="2">
    <source>
        <dbReference type="Proteomes" id="UP001163632"/>
    </source>
</evidence>
<protein>
    <submittedName>
        <fullName evidence="1">GpE family phage tail protein</fullName>
    </submittedName>
</protein>
<name>A0ABY6MAU2_MORBO</name>
<proteinExistence type="predicted"/>
<evidence type="ECO:0000313" key="1">
    <source>
        <dbReference type="EMBL" id="UZA04723.1"/>
    </source>
</evidence>
<dbReference type="RefSeq" id="WP_078274829.1">
    <property type="nucleotide sequence ID" value="NZ_CP087765.1"/>
</dbReference>
<gene>
    <name evidence="1" type="ORF">LP092_01750</name>
</gene>